<reference evidence="1" key="1">
    <citation type="journal article" date="2015" name="Nature">
        <title>Complex archaea that bridge the gap between prokaryotes and eukaryotes.</title>
        <authorList>
            <person name="Spang A."/>
            <person name="Saw J.H."/>
            <person name="Jorgensen S.L."/>
            <person name="Zaremba-Niedzwiedzka K."/>
            <person name="Martijn J."/>
            <person name="Lind A.E."/>
            <person name="van Eijk R."/>
            <person name="Schleper C."/>
            <person name="Guy L."/>
            <person name="Ettema T.J."/>
        </authorList>
    </citation>
    <scope>NUCLEOTIDE SEQUENCE</scope>
</reference>
<evidence type="ECO:0008006" key="2">
    <source>
        <dbReference type="Google" id="ProtNLM"/>
    </source>
</evidence>
<evidence type="ECO:0000313" key="1">
    <source>
        <dbReference type="EMBL" id="KKL86614.1"/>
    </source>
</evidence>
<protein>
    <recommendedName>
        <fullName evidence="2">Transcription factor zinc-finger domain-containing protein</fullName>
    </recommendedName>
</protein>
<accession>A0A0F9FJM9</accession>
<dbReference type="EMBL" id="LAZR01021062">
    <property type="protein sequence ID" value="KKL86614.1"/>
    <property type="molecule type" value="Genomic_DNA"/>
</dbReference>
<proteinExistence type="predicted"/>
<dbReference type="AlphaFoldDB" id="A0A0F9FJM9"/>
<comment type="caution">
    <text evidence="1">The sequence shown here is derived from an EMBL/GenBank/DDBJ whole genome shotgun (WGS) entry which is preliminary data.</text>
</comment>
<organism evidence="1">
    <name type="scientific">marine sediment metagenome</name>
    <dbReference type="NCBI Taxonomy" id="412755"/>
    <lineage>
        <taxon>unclassified sequences</taxon>
        <taxon>metagenomes</taxon>
        <taxon>ecological metagenomes</taxon>
    </lineage>
</organism>
<name>A0A0F9FJM9_9ZZZZ</name>
<sequence>MAHKEELQKQLTNNEYAKRQVCPVCHSGDISWGDRRMEYQDAYCGDCGASWVEFSKVAGYTNLEFPDIGV</sequence>
<gene>
    <name evidence="1" type="ORF">LCGC14_1942960</name>
</gene>